<name>A0A3D8VHH0_9GAMM</name>
<dbReference type="SUPFAM" id="SSF53335">
    <property type="entry name" value="S-adenosyl-L-methionine-dependent methyltransferases"/>
    <property type="match status" value="1"/>
</dbReference>
<dbReference type="EMBL" id="QTJR01000002">
    <property type="protein sequence ID" value="RDY68827.1"/>
    <property type="molecule type" value="Genomic_DNA"/>
</dbReference>
<proteinExistence type="predicted"/>
<evidence type="ECO:0000313" key="3">
    <source>
        <dbReference type="EMBL" id="RDY68827.1"/>
    </source>
</evidence>
<reference evidence="3 4" key="1">
    <citation type="submission" date="2018-08" db="EMBL/GenBank/DDBJ databases">
        <title>Lysobacter soli KCTC 22011, whole genome shotgun sequence.</title>
        <authorList>
            <person name="Zhang X."/>
            <person name="Feng G."/>
            <person name="Zhu H."/>
        </authorList>
    </citation>
    <scope>NUCLEOTIDE SEQUENCE [LARGE SCALE GENOMIC DNA]</scope>
    <source>
        <strain evidence="3 4">KCTC 22011</strain>
    </source>
</reference>
<dbReference type="Pfam" id="PF13578">
    <property type="entry name" value="Methyltransf_24"/>
    <property type="match status" value="1"/>
</dbReference>
<dbReference type="GO" id="GO:0032259">
    <property type="term" value="P:methylation"/>
    <property type="evidence" value="ECO:0007669"/>
    <property type="project" value="UniProtKB-KW"/>
</dbReference>
<accession>A0A3D8VHH0</accession>
<organism evidence="3 4">
    <name type="scientific">Lysobacter soli</name>
    <dbReference type="NCBI Taxonomy" id="453783"/>
    <lineage>
        <taxon>Bacteria</taxon>
        <taxon>Pseudomonadati</taxon>
        <taxon>Pseudomonadota</taxon>
        <taxon>Gammaproteobacteria</taxon>
        <taxon>Lysobacterales</taxon>
        <taxon>Lysobacteraceae</taxon>
        <taxon>Lysobacter</taxon>
    </lineage>
</organism>
<sequence>MDRHPVVFLRPHLSHPYAWVGHIPFAYLLIDLLRPRQLVELGTDSGNSYLAFCQAVEHLGAPTRCTAIDCWQGDEHARFYGEHVYSTLRAYHDPRYSRFSTLLRSYFADAVGTFEDGSIDLLHIDGLHTYEAVREDFETWLPKLSDRAVVIFHDCNVQGRDFGVWKLIEELSARYRTFEFRHSNGLAVVEVGSQVPEAFRAFMDTALADPDAMRRYFEGIAATILDPATNLPVASGAQPRQVDCRVYYRTGEEGYDERRSLLLHLPEGSVRTMDFRFVLPDGVRPDFIRIDPTDLPGVFGLFRLALEFEDPQAPDGVGFVDIRKSGHLNAENLHPVGERWLRFASFHDDPWVEFSLAEAWQVVGDRPATALRVGVDYETVLLDPTLQHIAYEHGLALAQRAMAPQLPPPVDEERLFDNLSQLGERTQVVEQGVQDLGSTASHHAAELEAMRALVSGQLDLIRSQGDAVLENKSMLAHQQGMLEQQRLMLEQQRILLDQQHNMLTVLTRAGFIRRLKRLVGIESRTKEDQGRSR</sequence>
<dbReference type="InterPro" id="IPR029063">
    <property type="entry name" value="SAM-dependent_MTases_sf"/>
</dbReference>
<dbReference type="PANTHER" id="PTHR40048">
    <property type="entry name" value="RHAMNOSYL O-METHYLTRANSFERASE"/>
    <property type="match status" value="1"/>
</dbReference>
<dbReference type="GO" id="GO:0008168">
    <property type="term" value="F:methyltransferase activity"/>
    <property type="evidence" value="ECO:0007669"/>
    <property type="project" value="UniProtKB-KW"/>
</dbReference>
<protein>
    <submittedName>
        <fullName evidence="3">Class I SAM-dependent methyltransferase</fullName>
    </submittedName>
</protein>
<gene>
    <name evidence="3" type="ORF">DX912_04865</name>
</gene>
<evidence type="ECO:0000256" key="1">
    <source>
        <dbReference type="ARBA" id="ARBA00022603"/>
    </source>
</evidence>
<dbReference type="Proteomes" id="UP000256829">
    <property type="component" value="Unassembled WGS sequence"/>
</dbReference>
<dbReference type="Gene3D" id="3.40.50.150">
    <property type="entry name" value="Vaccinia Virus protein VP39"/>
    <property type="match status" value="1"/>
</dbReference>
<dbReference type="AlphaFoldDB" id="A0A3D8VHH0"/>
<dbReference type="GO" id="GO:0071770">
    <property type="term" value="P:DIM/DIP cell wall layer assembly"/>
    <property type="evidence" value="ECO:0007669"/>
    <property type="project" value="TreeGrafter"/>
</dbReference>
<comment type="caution">
    <text evidence="3">The sequence shown here is derived from an EMBL/GenBank/DDBJ whole genome shotgun (WGS) entry which is preliminary data.</text>
</comment>
<dbReference type="GO" id="GO:0005886">
    <property type="term" value="C:plasma membrane"/>
    <property type="evidence" value="ECO:0007669"/>
    <property type="project" value="TreeGrafter"/>
</dbReference>
<evidence type="ECO:0000256" key="2">
    <source>
        <dbReference type="ARBA" id="ARBA00022679"/>
    </source>
</evidence>
<keyword evidence="1 3" id="KW-0489">Methyltransferase</keyword>
<evidence type="ECO:0000313" key="4">
    <source>
        <dbReference type="Proteomes" id="UP000256829"/>
    </source>
</evidence>
<dbReference type="PANTHER" id="PTHR40048:SF1">
    <property type="entry name" value="RHAMNOSYL O-METHYLTRANSFERASE"/>
    <property type="match status" value="1"/>
</dbReference>
<keyword evidence="4" id="KW-1185">Reference proteome</keyword>
<keyword evidence="2 3" id="KW-0808">Transferase</keyword>